<protein>
    <recommendedName>
        <fullName evidence="3">Alginate export domain-containing protein</fullName>
    </recommendedName>
</protein>
<keyword evidence="2" id="KW-1185">Reference proteome</keyword>
<comment type="caution">
    <text evidence="1">The sequence shown here is derived from an EMBL/GenBank/DDBJ whole genome shotgun (WGS) entry which is preliminary data.</text>
</comment>
<dbReference type="EMBL" id="JBHTEK010000001">
    <property type="protein sequence ID" value="MFC7667444.1"/>
    <property type="molecule type" value="Genomic_DNA"/>
</dbReference>
<dbReference type="Proteomes" id="UP001596513">
    <property type="component" value="Unassembled WGS sequence"/>
</dbReference>
<evidence type="ECO:0000313" key="1">
    <source>
        <dbReference type="EMBL" id="MFC7667444.1"/>
    </source>
</evidence>
<reference evidence="2" key="1">
    <citation type="journal article" date="2019" name="Int. J. Syst. Evol. Microbiol.">
        <title>The Global Catalogue of Microorganisms (GCM) 10K type strain sequencing project: providing services to taxonomists for standard genome sequencing and annotation.</title>
        <authorList>
            <consortium name="The Broad Institute Genomics Platform"/>
            <consortium name="The Broad Institute Genome Sequencing Center for Infectious Disease"/>
            <person name="Wu L."/>
            <person name="Ma J."/>
        </authorList>
    </citation>
    <scope>NUCLEOTIDE SEQUENCE [LARGE SCALE GENOMIC DNA]</scope>
    <source>
        <strain evidence="2">JCM 19635</strain>
    </source>
</reference>
<gene>
    <name evidence="1" type="ORF">ACFQT0_08615</name>
</gene>
<dbReference type="RefSeq" id="WP_380201970.1">
    <property type="nucleotide sequence ID" value="NZ_JBHTEK010000001.1"/>
</dbReference>
<name>A0ABW2U3I6_9BACT</name>
<sequence>MLGPGRRYWASVWCWLNRLVLNPAAPPKTCSCGPSCKPSLALKSGGYFFMALRGQREAQTNSYDASRRRLGFDERRLTMGYEHFWNEHWSGGGTARLEATGYRNLVLVPEVLLRHRSAVGPLTFGQRLSLERTFPNNAGYVGGPGPDGQTWARLRVDLEKVLPLARAGRRSARA</sequence>
<proteinExistence type="predicted"/>
<evidence type="ECO:0000313" key="2">
    <source>
        <dbReference type="Proteomes" id="UP001596513"/>
    </source>
</evidence>
<evidence type="ECO:0008006" key="3">
    <source>
        <dbReference type="Google" id="ProtNLM"/>
    </source>
</evidence>
<organism evidence="1 2">
    <name type="scientific">Hymenobacter humi</name>
    <dbReference type="NCBI Taxonomy" id="1411620"/>
    <lineage>
        <taxon>Bacteria</taxon>
        <taxon>Pseudomonadati</taxon>
        <taxon>Bacteroidota</taxon>
        <taxon>Cytophagia</taxon>
        <taxon>Cytophagales</taxon>
        <taxon>Hymenobacteraceae</taxon>
        <taxon>Hymenobacter</taxon>
    </lineage>
</organism>
<accession>A0ABW2U3I6</accession>